<evidence type="ECO:0000259" key="8">
    <source>
        <dbReference type="PROSITE" id="PS50110"/>
    </source>
</evidence>
<dbReference type="AlphaFoldDB" id="A0A061SX36"/>
<feature type="active site" evidence="6">
    <location>
        <position position="168"/>
    </location>
</feature>
<feature type="domain" description="CheB-type methylesterase" evidence="9">
    <location>
        <begin position="156"/>
        <end position="348"/>
    </location>
</feature>
<dbReference type="Proteomes" id="UP000027337">
    <property type="component" value="Unassembled WGS sequence"/>
</dbReference>
<evidence type="ECO:0000256" key="4">
    <source>
        <dbReference type="ARBA" id="ARBA00039140"/>
    </source>
</evidence>
<dbReference type="EC" id="3.1.1.61" evidence="4"/>
<dbReference type="SUPFAM" id="SSF52738">
    <property type="entry name" value="Methylesterase CheB, C-terminal domain"/>
    <property type="match status" value="1"/>
</dbReference>
<evidence type="ECO:0000313" key="11">
    <source>
        <dbReference type="Proteomes" id="UP000027337"/>
    </source>
</evidence>
<dbReference type="eggNOG" id="COG2201">
    <property type="taxonomic scope" value="Bacteria"/>
</dbReference>
<evidence type="ECO:0000256" key="5">
    <source>
        <dbReference type="ARBA" id="ARBA00048267"/>
    </source>
</evidence>
<dbReference type="GO" id="GO:0006935">
    <property type="term" value="P:chemotaxis"/>
    <property type="evidence" value="ECO:0007669"/>
    <property type="project" value="UniProtKB-UniRule"/>
</dbReference>
<name>A0A061SX36_9RHOB</name>
<dbReference type="CDD" id="cd16432">
    <property type="entry name" value="CheB_Rec"/>
    <property type="match status" value="1"/>
</dbReference>
<evidence type="ECO:0000256" key="6">
    <source>
        <dbReference type="PROSITE-ProRule" id="PRU00050"/>
    </source>
</evidence>
<dbReference type="PROSITE" id="PS50110">
    <property type="entry name" value="RESPONSE_REGULATORY"/>
    <property type="match status" value="1"/>
</dbReference>
<keyword evidence="11" id="KW-1185">Reference proteome</keyword>
<keyword evidence="1" id="KW-0963">Cytoplasm</keyword>
<dbReference type="Pfam" id="PF01339">
    <property type="entry name" value="CheB_methylest"/>
    <property type="match status" value="1"/>
</dbReference>
<feature type="active site" evidence="6">
    <location>
        <position position="290"/>
    </location>
</feature>
<keyword evidence="2 6" id="KW-0145">Chemotaxis</keyword>
<dbReference type="InterPro" id="IPR001789">
    <property type="entry name" value="Sig_transdc_resp-reg_receiver"/>
</dbReference>
<dbReference type="Gene3D" id="3.40.50.2300">
    <property type="match status" value="1"/>
</dbReference>
<dbReference type="EMBL" id="JEMU01000001">
    <property type="protein sequence ID" value="KAJ04673.1"/>
    <property type="molecule type" value="Genomic_DNA"/>
</dbReference>
<protein>
    <recommendedName>
        <fullName evidence="4">protein-glutamate methylesterase</fullName>
        <ecNumber evidence="4">3.1.1.61</ecNumber>
    </recommendedName>
</protein>
<sequence>MLKTPFGPVRQIAIVDDAPHLRAWVRAILREHPQLNLLVETNHAEAPQALLAGGRPDAVVVVLDDAPQRSLNLLRQLMVQKLTPVVLCVGSGREHCKATIAALSKGAVDCIFCPVDPRDPIVKQDIGHRLWIAAKSQLRRPSRTDLPGMSKPQIQDGFSCPLILMGASTGGVTALERVLTDLHPQGPAALIVQHMPATYLTSFVEMLNRQLPQDVALATENSPLEHGQIRFAPSNGLHSEICRIKGKWTCRFSNARETDLHCPSVDRLFASAAVYHSDMIAVILTGLGRDGANGMHQVHLAGGRTIGQDEASSVVYGMPRAAWDLGAVDRQVPLRNVGYAINLAVAQHNENQGRI</sequence>
<evidence type="ECO:0000256" key="3">
    <source>
        <dbReference type="ARBA" id="ARBA00022801"/>
    </source>
</evidence>
<comment type="catalytic activity">
    <reaction evidence="5">
        <text>[protein]-L-glutamate 5-O-methyl ester + H2O = L-glutamyl-[protein] + methanol + H(+)</text>
        <dbReference type="Rhea" id="RHEA:23236"/>
        <dbReference type="Rhea" id="RHEA-COMP:10208"/>
        <dbReference type="Rhea" id="RHEA-COMP:10311"/>
        <dbReference type="ChEBI" id="CHEBI:15377"/>
        <dbReference type="ChEBI" id="CHEBI:15378"/>
        <dbReference type="ChEBI" id="CHEBI:17790"/>
        <dbReference type="ChEBI" id="CHEBI:29973"/>
        <dbReference type="ChEBI" id="CHEBI:82795"/>
        <dbReference type="EC" id="3.1.1.61"/>
    </reaction>
</comment>
<dbReference type="InterPro" id="IPR008248">
    <property type="entry name" value="CheB-like"/>
</dbReference>
<proteinExistence type="predicted"/>
<dbReference type="PANTHER" id="PTHR42872">
    <property type="entry name" value="PROTEIN-GLUTAMATE METHYLESTERASE/PROTEIN-GLUTAMINE GLUTAMINASE"/>
    <property type="match status" value="1"/>
</dbReference>
<dbReference type="GO" id="GO:0005737">
    <property type="term" value="C:cytoplasm"/>
    <property type="evidence" value="ECO:0007669"/>
    <property type="project" value="InterPro"/>
</dbReference>
<dbReference type="RefSeq" id="WP_051583964.1">
    <property type="nucleotide sequence ID" value="NZ_JEMU01000001.1"/>
</dbReference>
<feature type="active site" evidence="6">
    <location>
        <position position="194"/>
    </location>
</feature>
<dbReference type="PROSITE" id="PS50122">
    <property type="entry name" value="CHEB"/>
    <property type="match status" value="1"/>
</dbReference>
<dbReference type="GO" id="GO:0008984">
    <property type="term" value="F:protein-glutamate methylesterase activity"/>
    <property type="evidence" value="ECO:0007669"/>
    <property type="project" value="UniProtKB-EC"/>
</dbReference>
<dbReference type="InterPro" id="IPR035909">
    <property type="entry name" value="CheB_C"/>
</dbReference>
<dbReference type="PANTHER" id="PTHR42872:SF6">
    <property type="entry name" value="PROTEIN-GLUTAMATE METHYLESTERASE_PROTEIN-GLUTAMINE GLUTAMINASE"/>
    <property type="match status" value="1"/>
</dbReference>
<gene>
    <name evidence="10" type="ORF">PM02_00145</name>
</gene>
<dbReference type="Gene3D" id="3.40.50.180">
    <property type="entry name" value="Methylesterase CheB, C-terminal domain"/>
    <property type="match status" value="1"/>
</dbReference>
<dbReference type="InterPro" id="IPR011006">
    <property type="entry name" value="CheY-like_superfamily"/>
</dbReference>
<evidence type="ECO:0000313" key="10">
    <source>
        <dbReference type="EMBL" id="KAJ04673.1"/>
    </source>
</evidence>
<evidence type="ECO:0000259" key="9">
    <source>
        <dbReference type="PROSITE" id="PS50122"/>
    </source>
</evidence>
<evidence type="ECO:0000256" key="2">
    <source>
        <dbReference type="ARBA" id="ARBA00022500"/>
    </source>
</evidence>
<evidence type="ECO:0000256" key="1">
    <source>
        <dbReference type="ARBA" id="ARBA00022490"/>
    </source>
</evidence>
<keyword evidence="3 6" id="KW-0378">Hydrolase</keyword>
<reference evidence="10 11" key="1">
    <citation type="journal article" date="2014" name="Genome Announc.">
        <title>Draft Genome Sequences of Two Isolates of the Roseobacter Group, Sulfitobacter sp. Strains 3SOLIMAR09 and 1FIGIMAR09, from Harbors of Mallorca Island (Mediterranean Sea).</title>
        <authorList>
            <person name="Mas-Llado M."/>
            <person name="Pina-Villalonga J.M."/>
            <person name="Brunet-Galmes I."/>
            <person name="Nogales B."/>
            <person name="Bosch R."/>
        </authorList>
    </citation>
    <scope>NUCLEOTIDE SEQUENCE [LARGE SCALE GENOMIC DNA]</scope>
    <source>
        <strain evidence="10 11">1FIGIMAR09</strain>
    </source>
</reference>
<dbReference type="SUPFAM" id="SSF52172">
    <property type="entry name" value="CheY-like"/>
    <property type="match status" value="1"/>
</dbReference>
<evidence type="ECO:0000256" key="7">
    <source>
        <dbReference type="PROSITE-ProRule" id="PRU00169"/>
    </source>
</evidence>
<organism evidence="10 11">
    <name type="scientific">Sulfitobacter mediterraneus</name>
    <dbReference type="NCBI Taxonomy" id="83219"/>
    <lineage>
        <taxon>Bacteria</taxon>
        <taxon>Pseudomonadati</taxon>
        <taxon>Pseudomonadota</taxon>
        <taxon>Alphaproteobacteria</taxon>
        <taxon>Rhodobacterales</taxon>
        <taxon>Roseobacteraceae</taxon>
        <taxon>Sulfitobacter</taxon>
    </lineage>
</organism>
<accession>A0A061SX36</accession>
<dbReference type="PIRSF" id="PIRSF000876">
    <property type="entry name" value="RR_chemtxs_CheB"/>
    <property type="match status" value="1"/>
</dbReference>
<comment type="caution">
    <text evidence="10">The sequence shown here is derived from an EMBL/GenBank/DDBJ whole genome shotgun (WGS) entry which is preliminary data.</text>
</comment>
<dbReference type="GO" id="GO:0000156">
    <property type="term" value="F:phosphorelay response regulator activity"/>
    <property type="evidence" value="ECO:0007669"/>
    <property type="project" value="InterPro"/>
</dbReference>
<dbReference type="STRING" id="83219.PM02_00145"/>
<comment type="caution">
    <text evidence="7">Lacks conserved residue(s) required for the propagation of feature annotation.</text>
</comment>
<feature type="domain" description="Response regulatory" evidence="8">
    <location>
        <begin position="11"/>
        <end position="128"/>
    </location>
</feature>
<dbReference type="InterPro" id="IPR000673">
    <property type="entry name" value="Sig_transdc_resp-reg_Me-estase"/>
</dbReference>